<proteinExistence type="predicted"/>
<dbReference type="Gene3D" id="2.130.10.10">
    <property type="entry name" value="YVTN repeat-like/Quinoprotein amine dehydrogenase"/>
    <property type="match status" value="1"/>
</dbReference>
<evidence type="ECO:0000313" key="1">
    <source>
        <dbReference type="EMBL" id="MDO7253832.1"/>
    </source>
</evidence>
<evidence type="ECO:0000313" key="4">
    <source>
        <dbReference type="Proteomes" id="UP001240777"/>
    </source>
</evidence>
<reference evidence="1 3" key="3">
    <citation type="journal article" date="2024" name="Syst. Appl. Microbiol.">
        <title>Helicobacter cappadocius sp. nov., from lizards: The first psychrotrophic Helicobacter species.</title>
        <authorList>
            <person name="Aydin F."/>
            <person name="Tarhane S."/>
            <person name="Karakaya E."/>
            <person name="Abay S."/>
            <person name="Kayman T."/>
            <person name="Guran O."/>
            <person name="Bozkurt E."/>
            <person name="Uzum N."/>
            <person name="Avci A."/>
            <person name="Olgun K."/>
            <person name="Jablonski D."/>
            <person name="Guran C."/>
            <person name="Burcin Saticioglu I."/>
        </authorList>
    </citation>
    <scope>NUCLEOTIDE SEQUENCE [LARGE SCALE GENOMIC DNA]</scope>
    <source>
        <strain evidence="1">Faydin-H75</strain>
        <strain evidence="3">faydin-H76</strain>
    </source>
</reference>
<reference evidence="2 4" key="1">
    <citation type="submission" date="2023-07" db="EMBL/GenBank/DDBJ databases">
        <title>Unpublished Manusciprt.</title>
        <authorList>
            <person name="Aydin F."/>
            <person name="Tarhane S."/>
            <person name="Saticioglu I.B."/>
            <person name="Karakaya E."/>
            <person name="Abay S."/>
            <person name="Guran O."/>
            <person name="Bozkurt E."/>
            <person name="Uzum N."/>
            <person name="Olgun K."/>
            <person name="Jablonski D."/>
        </authorList>
    </citation>
    <scope>NUCLEOTIDE SEQUENCE</scope>
    <source>
        <strain evidence="4">faydin-H75</strain>
        <strain evidence="2">Faydin-H76</strain>
    </source>
</reference>
<dbReference type="AlphaFoldDB" id="A0AA90TCJ0"/>
<reference evidence="1" key="2">
    <citation type="submission" date="2023-07" db="EMBL/GenBank/DDBJ databases">
        <authorList>
            <person name="Aydin F."/>
            <person name="Tarhane S."/>
            <person name="Saticioglu I.B."/>
            <person name="Karakaya E."/>
            <person name="Abay S."/>
            <person name="Guran O."/>
            <person name="Bozkurt E."/>
            <person name="Uzum N."/>
            <person name="Olgun K."/>
            <person name="Jablonski D."/>
        </authorList>
    </citation>
    <scope>NUCLEOTIDE SEQUENCE</scope>
    <source>
        <strain evidence="1">Faydin-H75</strain>
    </source>
</reference>
<comment type="caution">
    <text evidence="2">The sequence shown here is derived from an EMBL/GenBank/DDBJ whole genome shotgun (WGS) entry which is preliminary data.</text>
</comment>
<evidence type="ECO:0000313" key="2">
    <source>
        <dbReference type="EMBL" id="MDP2539721.1"/>
    </source>
</evidence>
<protein>
    <recommendedName>
        <fullName evidence="5">Plasminogen-binding protein pgbB</fullName>
    </recommendedName>
</protein>
<dbReference type="SUPFAM" id="SSF50998">
    <property type="entry name" value="Quinoprotein alcohol dehydrogenase-like"/>
    <property type="match status" value="1"/>
</dbReference>
<sequence>MIKNSFVYLIFAILFVFVGCSSKKFFEPTKIDSFMKFKDKLTDHIQTSNRFGAVLKNGSVITQNGVSYIKLDKNSLFLNDSDDYYIITQKCDQIELINKKTQESIFIPVDTCALSASIKADKLAVILADNSTNIYDIKTKEILFSQKGTPSIAINSLLSAPIFLDTLVVFPTLDGRLLVVDEKSYSIVRNIIINSEKFFNNVIYLMVDGENMFAATPKRIMSIISGREFSYDADIRDILYDKNYLYVLTLEGQIIQLDKTLRETNKVKLPFATLNAIVVIGNKLYTIEKTGYLIELNIDNFTYKVIEVKGMFGKKKLDKINFYDKNRIYYDQYYIDFTKE</sequence>
<name>A0AA90TCJ0_9HELI</name>
<dbReference type="EMBL" id="JAUYZK010000014">
    <property type="protein sequence ID" value="MDP2539721.1"/>
    <property type="molecule type" value="Genomic_DNA"/>
</dbReference>
<evidence type="ECO:0000313" key="3">
    <source>
        <dbReference type="Proteomes" id="UP001177258"/>
    </source>
</evidence>
<dbReference type="InterPro" id="IPR015943">
    <property type="entry name" value="WD40/YVTN_repeat-like_dom_sf"/>
</dbReference>
<gene>
    <name evidence="1" type="ORF">Q5I04_07935</name>
    <name evidence="2" type="ORF">Q5I06_08040</name>
</gene>
<evidence type="ECO:0008006" key="5">
    <source>
        <dbReference type="Google" id="ProtNLM"/>
    </source>
</evidence>
<dbReference type="PROSITE" id="PS51257">
    <property type="entry name" value="PROKAR_LIPOPROTEIN"/>
    <property type="match status" value="1"/>
</dbReference>
<keyword evidence="4" id="KW-1185">Reference proteome</keyword>
<dbReference type="Proteomes" id="UP001240777">
    <property type="component" value="Unassembled WGS sequence"/>
</dbReference>
<accession>A0AA90TCJ0</accession>
<dbReference type="Proteomes" id="UP001177258">
    <property type="component" value="Unassembled WGS sequence"/>
</dbReference>
<dbReference type="EMBL" id="JAUPEV010000015">
    <property type="protein sequence ID" value="MDO7253832.1"/>
    <property type="molecule type" value="Genomic_DNA"/>
</dbReference>
<organism evidence="2 3">
    <name type="scientific">Helicobacter cappadocius</name>
    <dbReference type="NCBI Taxonomy" id="3063998"/>
    <lineage>
        <taxon>Bacteria</taxon>
        <taxon>Pseudomonadati</taxon>
        <taxon>Campylobacterota</taxon>
        <taxon>Epsilonproteobacteria</taxon>
        <taxon>Campylobacterales</taxon>
        <taxon>Helicobacteraceae</taxon>
        <taxon>Helicobacter</taxon>
    </lineage>
</organism>
<dbReference type="InterPro" id="IPR011047">
    <property type="entry name" value="Quinoprotein_ADH-like_sf"/>
</dbReference>